<gene>
    <name evidence="2" type="ORF">PTTT1_LOCUS7365</name>
</gene>
<sequence length="456" mass="52341">MASRLPLLVARNGRSLVPRTSSRSLSTSDSSSEQASKGDGTDNKPPVQPFVTSRFQPGEWNYERTDPLYRPKWANKTKLISAEDFANRPTVGFSCEFESYQEGMVTLSWLDRSEQQQIYQLYTELMNHSQQKHGKTSHEYIMRVIAQKFNITAERTAATVQLMHNEQQILKNEPDRVLLDDLADAMDYEIKETIRDAYSVYRMKAPDSFVETPAGIRKDSKKWSVVEDLFDVDELMKDTIVRDEHDARLQIDGKIYIEDVDEDKIPIKLSKDCKKLLKAQKDLAASTKTLQSSTTKWPQKEESERRPRWKYVAQTVNVRELKKQNKKRRSYKNNNPINTLVEHDGTLRAGNMADVKMTAWKPVRNEQEHTYGRAKKAWLDLTVRGETGAWGKAPENRVQREGNFRRYLEEGPNYRKNDEAAMAAAKQAEDAAKKTEEADAEDGTGESSNSDTKDDE</sequence>
<protein>
    <submittedName>
        <fullName evidence="2">Uncharacterized protein</fullName>
    </submittedName>
</protein>
<dbReference type="AlphaFoldDB" id="A0A8J9WZM7"/>
<evidence type="ECO:0000313" key="2">
    <source>
        <dbReference type="EMBL" id="CAG9278578.1"/>
    </source>
</evidence>
<dbReference type="EMBL" id="OU594951">
    <property type="protein sequence ID" value="CAG9278578.1"/>
    <property type="molecule type" value="Genomic_DNA"/>
</dbReference>
<evidence type="ECO:0000256" key="1">
    <source>
        <dbReference type="SAM" id="MobiDB-lite"/>
    </source>
</evidence>
<name>A0A8J9WZM7_PHATR</name>
<feature type="region of interest" description="Disordered" evidence="1">
    <location>
        <begin position="1"/>
        <end position="56"/>
    </location>
</feature>
<feature type="compositionally biased region" description="Basic and acidic residues" evidence="1">
    <location>
        <begin position="427"/>
        <end position="437"/>
    </location>
</feature>
<proteinExistence type="predicted"/>
<dbReference type="Proteomes" id="UP000836788">
    <property type="component" value="Chromosome 10"/>
</dbReference>
<feature type="compositionally biased region" description="Low complexity" evidence="1">
    <location>
        <begin position="14"/>
        <end position="32"/>
    </location>
</feature>
<feature type="region of interest" description="Disordered" evidence="1">
    <location>
        <begin position="410"/>
        <end position="456"/>
    </location>
</feature>
<feature type="compositionally biased region" description="Basic and acidic residues" evidence="1">
    <location>
        <begin position="410"/>
        <end position="419"/>
    </location>
</feature>
<accession>A0A8J9WZM7</accession>
<organism evidence="2">
    <name type="scientific">Phaeodactylum tricornutum</name>
    <name type="common">Diatom</name>
    <dbReference type="NCBI Taxonomy" id="2850"/>
    <lineage>
        <taxon>Eukaryota</taxon>
        <taxon>Sar</taxon>
        <taxon>Stramenopiles</taxon>
        <taxon>Ochrophyta</taxon>
        <taxon>Bacillariophyta</taxon>
        <taxon>Bacillariophyceae</taxon>
        <taxon>Bacillariophycidae</taxon>
        <taxon>Naviculales</taxon>
        <taxon>Phaeodactylaceae</taxon>
        <taxon>Phaeodactylum</taxon>
    </lineage>
</organism>
<reference evidence="2" key="1">
    <citation type="submission" date="2022-02" db="EMBL/GenBank/DDBJ databases">
        <authorList>
            <person name="Giguere J D."/>
        </authorList>
    </citation>
    <scope>NUCLEOTIDE SEQUENCE</scope>
    <source>
        <strain evidence="2">CCAP 1055/1</strain>
    </source>
</reference>